<evidence type="ECO:0000313" key="4">
    <source>
        <dbReference type="EMBL" id="OMJ90083.1"/>
    </source>
</evidence>
<keyword evidence="2" id="KW-0963">Cytoplasm</keyword>
<dbReference type="PROSITE" id="PS51476">
    <property type="entry name" value="PROTEASOME_BETA_2"/>
    <property type="match status" value="1"/>
</dbReference>
<name>A0A1R2CM37_9CILI</name>
<evidence type="ECO:0000256" key="1">
    <source>
        <dbReference type="ARBA" id="ARBA00004123"/>
    </source>
</evidence>
<dbReference type="PANTHER" id="PTHR32194">
    <property type="entry name" value="METALLOPROTEASE TLDD"/>
    <property type="match status" value="1"/>
</dbReference>
<keyword evidence="3" id="KW-0647">Proteasome</keyword>
<dbReference type="AlphaFoldDB" id="A0A1R2CM37"/>
<proteinExistence type="predicted"/>
<comment type="caution">
    <text evidence="4">The sequence shown here is derived from an EMBL/GenBank/DDBJ whole genome shotgun (WGS) entry which is preliminary data.</text>
</comment>
<evidence type="ECO:0000256" key="2">
    <source>
        <dbReference type="ARBA" id="ARBA00022490"/>
    </source>
</evidence>
<accession>A0A1R2CM37</accession>
<dbReference type="Proteomes" id="UP000187209">
    <property type="component" value="Unassembled WGS sequence"/>
</dbReference>
<comment type="subcellular location">
    <subcellularLocation>
        <location evidence="1">Nucleus</location>
    </subcellularLocation>
</comment>
<organism evidence="4 5">
    <name type="scientific">Stentor coeruleus</name>
    <dbReference type="NCBI Taxonomy" id="5963"/>
    <lineage>
        <taxon>Eukaryota</taxon>
        <taxon>Sar</taxon>
        <taxon>Alveolata</taxon>
        <taxon>Ciliophora</taxon>
        <taxon>Postciliodesmatophora</taxon>
        <taxon>Heterotrichea</taxon>
        <taxon>Heterotrichida</taxon>
        <taxon>Stentoridae</taxon>
        <taxon>Stentor</taxon>
    </lineage>
</organism>
<keyword evidence="5" id="KW-1185">Reference proteome</keyword>
<dbReference type="InterPro" id="IPR001353">
    <property type="entry name" value="Proteasome_sua/b"/>
</dbReference>
<dbReference type="OrthoDB" id="268479at2759"/>
<dbReference type="EMBL" id="MPUH01000111">
    <property type="protein sequence ID" value="OMJ90083.1"/>
    <property type="molecule type" value="Genomic_DNA"/>
</dbReference>
<dbReference type="GO" id="GO:0051603">
    <property type="term" value="P:proteolysis involved in protein catabolic process"/>
    <property type="evidence" value="ECO:0007669"/>
    <property type="project" value="InterPro"/>
</dbReference>
<evidence type="ECO:0000313" key="5">
    <source>
        <dbReference type="Proteomes" id="UP000187209"/>
    </source>
</evidence>
<dbReference type="GO" id="GO:0005634">
    <property type="term" value="C:nucleus"/>
    <property type="evidence" value="ECO:0007669"/>
    <property type="project" value="UniProtKB-SubCell"/>
</dbReference>
<dbReference type="InterPro" id="IPR023333">
    <property type="entry name" value="Proteasome_suB-type"/>
</dbReference>
<dbReference type="GO" id="GO:0005737">
    <property type="term" value="C:cytoplasm"/>
    <property type="evidence" value="ECO:0007669"/>
    <property type="project" value="TreeGrafter"/>
</dbReference>
<reference evidence="4 5" key="1">
    <citation type="submission" date="2016-11" db="EMBL/GenBank/DDBJ databases">
        <title>The macronuclear genome of Stentor coeruleus: a giant cell with tiny introns.</title>
        <authorList>
            <person name="Slabodnick M."/>
            <person name="Ruby J.G."/>
            <person name="Reiff S.B."/>
            <person name="Swart E.C."/>
            <person name="Gosai S."/>
            <person name="Prabakaran S."/>
            <person name="Witkowska E."/>
            <person name="Larue G.E."/>
            <person name="Fisher S."/>
            <person name="Freeman R.M."/>
            <person name="Gunawardena J."/>
            <person name="Chu W."/>
            <person name="Stover N.A."/>
            <person name="Gregory B.D."/>
            <person name="Nowacki M."/>
            <person name="Derisi J."/>
            <person name="Roy S.W."/>
            <person name="Marshall W.F."/>
            <person name="Sood P."/>
        </authorList>
    </citation>
    <scope>NUCLEOTIDE SEQUENCE [LARGE SCALE GENOMIC DNA]</scope>
    <source>
        <strain evidence="4">WM001</strain>
    </source>
</reference>
<dbReference type="Pfam" id="PF00227">
    <property type="entry name" value="Proteasome"/>
    <property type="match status" value="1"/>
</dbReference>
<dbReference type="Gene3D" id="3.60.20.10">
    <property type="entry name" value="Glutamine Phosphoribosylpyrophosphate, subunit 1, domain 1"/>
    <property type="match status" value="1"/>
</dbReference>
<dbReference type="SUPFAM" id="SSF56235">
    <property type="entry name" value="N-terminal nucleophile aminohydrolases (Ntn hydrolases)"/>
    <property type="match status" value="1"/>
</dbReference>
<evidence type="ECO:0000256" key="3">
    <source>
        <dbReference type="ARBA" id="ARBA00022942"/>
    </source>
</evidence>
<dbReference type="PANTHER" id="PTHR32194:SF2">
    <property type="entry name" value="PROTEASOME SUBUNIT BETA TYPE-1"/>
    <property type="match status" value="1"/>
</dbReference>
<dbReference type="InterPro" id="IPR029055">
    <property type="entry name" value="Ntn_hydrolases_N"/>
</dbReference>
<evidence type="ECO:0008006" key="6">
    <source>
        <dbReference type="Google" id="ProtNLM"/>
    </source>
</evidence>
<protein>
    <recommendedName>
        <fullName evidence="6">Proteasome subunit beta</fullName>
    </recommendedName>
</protein>
<gene>
    <name evidence="4" type="ORF">SteCoe_7668</name>
</gene>
<sequence>MSKFNPYNDNGGTVVAVAVGSRVVIGGDTRISNGYNILSRNYNKVTQLTSTNFIATSGQVTDAQTLHKLLLAKVALYKHQHGHEPSLKALSKLLCVTLYSRRFFPYYTFNLLCGIDDDGQGKVFGYDAIGSFDELKYGAQGSGQQLSISILDNQMKGTNRNDDYSFNGDPVGLVKDVFNAIAERDIYTGDHVLIWDVSPQGINQSAFNLRSD</sequence>
<dbReference type="GO" id="GO:0005839">
    <property type="term" value="C:proteasome core complex"/>
    <property type="evidence" value="ECO:0007669"/>
    <property type="project" value="InterPro"/>
</dbReference>